<protein>
    <submittedName>
        <fullName evidence="4">Glycosyltransferase</fullName>
        <ecNumber evidence="4">2.4.-.-</ecNumber>
    </submittedName>
</protein>
<feature type="domain" description="Glycosyl transferase family 1" evidence="2">
    <location>
        <begin position="196"/>
        <end position="336"/>
    </location>
</feature>
<dbReference type="InterPro" id="IPR028098">
    <property type="entry name" value="Glyco_trans_4-like_N"/>
</dbReference>
<dbReference type="RefSeq" id="WP_083670212.1">
    <property type="nucleotide sequence ID" value="NZ_CP015583.1"/>
</dbReference>
<evidence type="ECO:0000313" key="4">
    <source>
        <dbReference type="EMBL" id="MDT8333157.1"/>
    </source>
</evidence>
<dbReference type="InterPro" id="IPR050194">
    <property type="entry name" value="Glycosyltransferase_grp1"/>
</dbReference>
<dbReference type="Pfam" id="PF00534">
    <property type="entry name" value="Glycos_transf_1"/>
    <property type="match status" value="1"/>
</dbReference>
<comment type="caution">
    <text evidence="4">The sequence shown here is derived from an EMBL/GenBank/DDBJ whole genome shotgun (WGS) entry which is preliminary data.</text>
</comment>
<keyword evidence="4" id="KW-0808">Transferase</keyword>
<evidence type="ECO:0000259" key="2">
    <source>
        <dbReference type="Pfam" id="PF00534"/>
    </source>
</evidence>
<dbReference type="EC" id="2.4.-.-" evidence="4"/>
<dbReference type="PANTHER" id="PTHR45947">
    <property type="entry name" value="SULFOQUINOVOSYL TRANSFERASE SQD2"/>
    <property type="match status" value="1"/>
</dbReference>
<keyword evidence="4" id="KW-0328">Glycosyltransferase</keyword>
<dbReference type="PANTHER" id="PTHR45947:SF3">
    <property type="entry name" value="SULFOQUINOVOSYL TRANSFERASE SQD2"/>
    <property type="match status" value="1"/>
</dbReference>
<evidence type="ECO:0000259" key="3">
    <source>
        <dbReference type="Pfam" id="PF13439"/>
    </source>
</evidence>
<dbReference type="Proteomes" id="UP001258945">
    <property type="component" value="Unassembled WGS sequence"/>
</dbReference>
<dbReference type="Gene3D" id="3.40.50.2000">
    <property type="entry name" value="Glycogen Phosphorylase B"/>
    <property type="match status" value="2"/>
</dbReference>
<organism evidence="4 5">
    <name type="scientific">Roseomonas gilardii</name>
    <dbReference type="NCBI Taxonomy" id="257708"/>
    <lineage>
        <taxon>Bacteria</taxon>
        <taxon>Pseudomonadati</taxon>
        <taxon>Pseudomonadota</taxon>
        <taxon>Alphaproteobacteria</taxon>
        <taxon>Acetobacterales</taxon>
        <taxon>Roseomonadaceae</taxon>
        <taxon>Roseomonas</taxon>
    </lineage>
</organism>
<dbReference type="Pfam" id="PF13439">
    <property type="entry name" value="Glyco_transf_4"/>
    <property type="match status" value="1"/>
</dbReference>
<accession>A0ABU3MJT2</accession>
<dbReference type="GO" id="GO:0016757">
    <property type="term" value="F:glycosyltransferase activity"/>
    <property type="evidence" value="ECO:0007669"/>
    <property type="project" value="UniProtKB-KW"/>
</dbReference>
<proteinExistence type="predicted"/>
<name>A0ABU3MJT2_9PROT</name>
<dbReference type="InterPro" id="IPR001296">
    <property type="entry name" value="Glyco_trans_1"/>
</dbReference>
<keyword evidence="5" id="KW-1185">Reference proteome</keyword>
<gene>
    <name evidence="4" type="ORF">RQ831_19070</name>
</gene>
<evidence type="ECO:0000313" key="5">
    <source>
        <dbReference type="Proteomes" id="UP001258945"/>
    </source>
</evidence>
<feature type="compositionally biased region" description="Pro residues" evidence="1">
    <location>
        <begin position="405"/>
        <end position="421"/>
    </location>
</feature>
<reference evidence="4 5" key="1">
    <citation type="journal article" date="2019" name="Microb. Pathog.">
        <title>Comparison of VITEK 2, MALDI-TOF MS, 16S rRNA gene sequencing, and whole-genome sequencing for identification of Roseomonas mucosa.</title>
        <authorList>
            <person name="Rudolph W.W."/>
            <person name="Gunzer F."/>
            <person name="Trauth M."/>
            <person name="Bunk B."/>
            <person name="Bigge R."/>
            <person name="Schrottner P."/>
        </authorList>
    </citation>
    <scope>NUCLEOTIDE SEQUENCE [LARGE SCALE GENOMIC DNA]</scope>
    <source>
        <strain evidence="4 5">DSM 103800</strain>
    </source>
</reference>
<sequence>MRIALVSDSISAYGGAERVIEQILSLYPQADIFAVVDVVPPDQRGFLGGRPVRTSFLQKIPKIERLYRSLLPLWPLAVEQFDVTGYDLVITSHHSVAYGVLTRPDQPHVSYVHSPMRYAWDLQHEYLREAKMERGPKSWLARRMLHSARIWDFCAAQRPETMVANSAFVANRLRRTHRREAGVVHPPVYVDTLPPLGSVEKEDYYLSVCRLVPYKRVELLARAFARMPEKRLKIVGNGPELKRLREMKVPNVEVLGRVPTPEVHRLLAGAQAFLFAGIEDFGITAVEAQAAGTPVIAYGAGGLAETVLGPDHDAPTGLFFAEQTEDAVIAAVHAFEGSKARFTPENCLANAQHFSTERFRSRFKAVVDDALERARAQAPAGLHGCAVPRGLEAGAKPVLAEAPPRSAPQPAPKPTPEPARS</sequence>
<dbReference type="SUPFAM" id="SSF53756">
    <property type="entry name" value="UDP-Glycosyltransferase/glycogen phosphorylase"/>
    <property type="match status" value="1"/>
</dbReference>
<feature type="region of interest" description="Disordered" evidence="1">
    <location>
        <begin position="396"/>
        <end position="421"/>
    </location>
</feature>
<dbReference type="EMBL" id="JAVVDO010000045">
    <property type="protein sequence ID" value="MDT8333157.1"/>
    <property type="molecule type" value="Genomic_DNA"/>
</dbReference>
<evidence type="ECO:0000256" key="1">
    <source>
        <dbReference type="SAM" id="MobiDB-lite"/>
    </source>
</evidence>
<feature type="domain" description="Glycosyltransferase subfamily 4-like N-terminal" evidence="3">
    <location>
        <begin position="13"/>
        <end position="188"/>
    </location>
</feature>